<comment type="caution">
    <text evidence="2">The sequence shown here is derived from an EMBL/GenBank/DDBJ whole genome shotgun (WGS) entry which is preliminary data.</text>
</comment>
<keyword evidence="3" id="KW-1185">Reference proteome</keyword>
<evidence type="ECO:0000256" key="1">
    <source>
        <dbReference type="SAM" id="Coils"/>
    </source>
</evidence>
<dbReference type="EMBL" id="LNYA01000018">
    <property type="protein sequence ID" value="KTC98702.1"/>
    <property type="molecule type" value="Genomic_DNA"/>
</dbReference>
<dbReference type="PATRIC" id="fig|448.7.peg.906"/>
<protein>
    <recommendedName>
        <fullName evidence="4">Coiled-coil protein</fullName>
    </recommendedName>
</protein>
<dbReference type="Proteomes" id="UP000054773">
    <property type="component" value="Unassembled WGS sequence"/>
</dbReference>
<dbReference type="AlphaFoldDB" id="A0A0W0TTA2"/>
<proteinExistence type="predicted"/>
<dbReference type="STRING" id="448.Lery_0866"/>
<evidence type="ECO:0008006" key="4">
    <source>
        <dbReference type="Google" id="ProtNLM"/>
    </source>
</evidence>
<dbReference type="RefSeq" id="WP_058526031.1">
    <property type="nucleotide sequence ID" value="NZ_CAAAHY010000040.1"/>
</dbReference>
<evidence type="ECO:0000313" key="2">
    <source>
        <dbReference type="EMBL" id="KTC98702.1"/>
    </source>
</evidence>
<sequence>MSKMTRSQMEDALMDKIEQAKKKLEQLQHKNKLEIGTLAYKHELHHYDLKQLDLVFAKIAKELKHDH</sequence>
<gene>
    <name evidence="2" type="ORF">Lery_0866</name>
</gene>
<keyword evidence="1" id="KW-0175">Coiled coil</keyword>
<feature type="coiled-coil region" evidence="1">
    <location>
        <begin position="10"/>
        <end position="37"/>
    </location>
</feature>
<evidence type="ECO:0000313" key="3">
    <source>
        <dbReference type="Proteomes" id="UP000054773"/>
    </source>
</evidence>
<accession>A0A0W0TTA2</accession>
<dbReference type="OrthoDB" id="5647436at2"/>
<reference evidence="2 3" key="1">
    <citation type="submission" date="2015-11" db="EMBL/GenBank/DDBJ databases">
        <title>Genomic analysis of 38 Legionella species identifies large and diverse effector repertoires.</title>
        <authorList>
            <person name="Burstein D."/>
            <person name="Amaro F."/>
            <person name="Zusman T."/>
            <person name="Lifshitz Z."/>
            <person name="Cohen O."/>
            <person name="Gilbert J.A."/>
            <person name="Pupko T."/>
            <person name="Shuman H.A."/>
            <person name="Segal G."/>
        </authorList>
    </citation>
    <scope>NUCLEOTIDE SEQUENCE [LARGE SCALE GENOMIC DNA]</scope>
    <source>
        <strain evidence="2 3">SE-32A-C8</strain>
    </source>
</reference>
<organism evidence="2 3">
    <name type="scientific">Legionella erythra</name>
    <dbReference type="NCBI Taxonomy" id="448"/>
    <lineage>
        <taxon>Bacteria</taxon>
        <taxon>Pseudomonadati</taxon>
        <taxon>Pseudomonadota</taxon>
        <taxon>Gammaproteobacteria</taxon>
        <taxon>Legionellales</taxon>
        <taxon>Legionellaceae</taxon>
        <taxon>Legionella</taxon>
    </lineage>
</organism>
<name>A0A0W0TTA2_LEGER</name>